<dbReference type="OrthoDB" id="9802090at2"/>
<dbReference type="EMBL" id="FXTP01000002">
    <property type="protein sequence ID" value="SMO45125.1"/>
    <property type="molecule type" value="Genomic_DNA"/>
</dbReference>
<dbReference type="UniPathway" id="UPA00989"/>
<feature type="binding site" evidence="7">
    <location>
        <begin position="197"/>
        <end position="200"/>
    </location>
    <ligand>
        <name>substrate</name>
    </ligand>
</feature>
<protein>
    <recommendedName>
        <fullName evidence="7">tRNA (guanine-N(7)-)-methyltransferase</fullName>
        <ecNumber evidence="7">2.1.1.33</ecNumber>
    </recommendedName>
    <alternativeName>
        <fullName evidence="7">tRNA (guanine(46)-N(7))-methyltransferase</fullName>
    </alternativeName>
    <alternativeName>
        <fullName evidence="7">tRNA(m7G46)-methyltransferase</fullName>
    </alternativeName>
</protein>
<evidence type="ECO:0000256" key="4">
    <source>
        <dbReference type="ARBA" id="ARBA00022679"/>
    </source>
</evidence>
<feature type="binding site" evidence="7">
    <location>
        <position position="49"/>
    </location>
    <ligand>
        <name>S-adenosyl-L-methionine</name>
        <dbReference type="ChEBI" id="CHEBI:59789"/>
    </ligand>
</feature>
<comment type="pathway">
    <text evidence="7">tRNA modification; N(7)-methylguanine-tRNA biosynthesis.</text>
</comment>
<feature type="binding site" evidence="7">
    <location>
        <position position="127"/>
    </location>
    <ligand>
        <name>substrate</name>
    </ligand>
</feature>
<feature type="binding site" evidence="7">
    <location>
        <position position="157"/>
    </location>
    <ligand>
        <name>substrate</name>
    </ligand>
</feature>
<comment type="similarity">
    <text evidence="7">Belongs to the class I-like SAM-binding methyltransferase superfamily. TrmB family.</text>
</comment>
<proteinExistence type="inferred from homology"/>
<keyword evidence="3 7" id="KW-0489">Methyltransferase</keyword>
<feature type="binding site" evidence="7">
    <location>
        <position position="123"/>
    </location>
    <ligand>
        <name>S-adenosyl-L-methionine</name>
        <dbReference type="ChEBI" id="CHEBI:59789"/>
    </ligand>
</feature>
<dbReference type="Proteomes" id="UP000317557">
    <property type="component" value="Unassembled WGS sequence"/>
</dbReference>
<dbReference type="GO" id="GO:0043527">
    <property type="term" value="C:tRNA methyltransferase complex"/>
    <property type="evidence" value="ECO:0007669"/>
    <property type="project" value="TreeGrafter"/>
</dbReference>
<dbReference type="PANTHER" id="PTHR23417:SF14">
    <property type="entry name" value="PENTACOTRIPEPTIDE-REPEAT REGION OF PRORP DOMAIN-CONTAINING PROTEIN"/>
    <property type="match status" value="1"/>
</dbReference>
<keyword evidence="6 7" id="KW-0819">tRNA processing</keyword>
<evidence type="ECO:0000256" key="5">
    <source>
        <dbReference type="ARBA" id="ARBA00022691"/>
    </source>
</evidence>
<keyword evidence="5 7" id="KW-0949">S-adenosyl-L-methionine</keyword>
<dbReference type="NCBIfam" id="NF001080">
    <property type="entry name" value="PRK00121.2-2"/>
    <property type="match status" value="1"/>
</dbReference>
<dbReference type="PROSITE" id="PS51625">
    <property type="entry name" value="SAM_MT_TRMB"/>
    <property type="match status" value="1"/>
</dbReference>
<sequence>MPKIKKERMEELPKLNNTLVYTQFDEDNPAPKGEWSEKVFDNENPIFLELACGKGEYSIGLGKLHPENNYIGLDIKGNRLWKGAKRALKQELDNVRYFRCFIDHLPQFFGKEEIAGAWIVFPDPYLKKERKRLTSPKFLKTYRKVMKPDAVLNLKTDSTELYEYTKEVIQQEGLELLDDEPNVHKNRPDDPRLSIKTYYEKMHLEKGKTIKFLSFRLNP</sequence>
<reference evidence="8 9" key="1">
    <citation type="submission" date="2017-05" db="EMBL/GenBank/DDBJ databases">
        <authorList>
            <person name="Varghese N."/>
            <person name="Submissions S."/>
        </authorList>
    </citation>
    <scope>NUCLEOTIDE SEQUENCE [LARGE SCALE GENOMIC DNA]</scope>
    <source>
        <strain evidence="8 9">DSM 21985</strain>
    </source>
</reference>
<dbReference type="Pfam" id="PF02390">
    <property type="entry name" value="Methyltransf_4"/>
    <property type="match status" value="1"/>
</dbReference>
<comment type="function">
    <text evidence="2 7">Catalyzes the formation of N(7)-methylguanine at position 46 (m7G46) in tRNA.</text>
</comment>
<dbReference type="HAMAP" id="MF_01057">
    <property type="entry name" value="tRNA_methyltr_TrmB"/>
    <property type="match status" value="1"/>
</dbReference>
<dbReference type="InterPro" id="IPR029063">
    <property type="entry name" value="SAM-dependent_MTases_sf"/>
</dbReference>
<dbReference type="GO" id="GO:0008176">
    <property type="term" value="F:tRNA (guanine(46)-N7)-methyltransferase activity"/>
    <property type="evidence" value="ECO:0007669"/>
    <property type="project" value="UniProtKB-UniRule"/>
</dbReference>
<dbReference type="Gene3D" id="3.40.50.150">
    <property type="entry name" value="Vaccinia Virus protein VP39"/>
    <property type="match status" value="1"/>
</dbReference>
<evidence type="ECO:0000256" key="1">
    <source>
        <dbReference type="ARBA" id="ARBA00000142"/>
    </source>
</evidence>
<dbReference type="CDD" id="cd02440">
    <property type="entry name" value="AdoMet_MTases"/>
    <property type="match status" value="1"/>
</dbReference>
<dbReference type="InterPro" id="IPR003358">
    <property type="entry name" value="tRNA_(Gua-N-7)_MeTrfase_Trmb"/>
</dbReference>
<accession>A0A521BDD5</accession>
<name>A0A521BDD5_9BACT</name>
<evidence type="ECO:0000256" key="2">
    <source>
        <dbReference type="ARBA" id="ARBA00003015"/>
    </source>
</evidence>
<feature type="binding site" evidence="7">
    <location>
        <position position="74"/>
    </location>
    <ligand>
        <name>S-adenosyl-L-methionine</name>
        <dbReference type="ChEBI" id="CHEBI:59789"/>
    </ligand>
</feature>
<evidence type="ECO:0000313" key="8">
    <source>
        <dbReference type="EMBL" id="SMO45125.1"/>
    </source>
</evidence>
<dbReference type="PANTHER" id="PTHR23417">
    <property type="entry name" value="3-DEOXY-D-MANNO-OCTULOSONIC-ACID TRANSFERASE/TRNA GUANINE-N 7 - -METHYLTRANSFERASE"/>
    <property type="match status" value="1"/>
</dbReference>
<organism evidence="8 9">
    <name type="scientific">Gracilimonas mengyeensis</name>
    <dbReference type="NCBI Taxonomy" id="1302730"/>
    <lineage>
        <taxon>Bacteria</taxon>
        <taxon>Pseudomonadati</taxon>
        <taxon>Balneolota</taxon>
        <taxon>Balneolia</taxon>
        <taxon>Balneolales</taxon>
        <taxon>Balneolaceae</taxon>
        <taxon>Gracilimonas</taxon>
    </lineage>
</organism>
<dbReference type="InterPro" id="IPR055361">
    <property type="entry name" value="tRNA_methyltr_TrmB_bact"/>
</dbReference>
<evidence type="ECO:0000256" key="6">
    <source>
        <dbReference type="ARBA" id="ARBA00022694"/>
    </source>
</evidence>
<evidence type="ECO:0000313" key="9">
    <source>
        <dbReference type="Proteomes" id="UP000317557"/>
    </source>
</evidence>
<keyword evidence="4 7" id="KW-0808">Transferase</keyword>
<dbReference type="RefSeq" id="WP_142453216.1">
    <property type="nucleotide sequence ID" value="NZ_FXTP01000002.1"/>
</dbReference>
<dbReference type="SUPFAM" id="SSF53335">
    <property type="entry name" value="S-adenosyl-L-methionine-dependent methyltransferases"/>
    <property type="match status" value="1"/>
</dbReference>
<evidence type="ECO:0000256" key="7">
    <source>
        <dbReference type="HAMAP-Rule" id="MF_01057"/>
    </source>
</evidence>
<dbReference type="AlphaFoldDB" id="A0A521BDD5"/>
<gene>
    <name evidence="7" type="primary">trmB</name>
    <name evidence="8" type="ORF">SAMN06265219_102207</name>
</gene>
<keyword evidence="9" id="KW-1185">Reference proteome</keyword>
<dbReference type="EC" id="2.1.1.33" evidence="7"/>
<evidence type="ECO:0000256" key="3">
    <source>
        <dbReference type="ARBA" id="ARBA00022603"/>
    </source>
</evidence>
<comment type="caution">
    <text evidence="7">Lacks conserved residue(s) required for the propagation of feature annotation.</text>
</comment>
<comment type="catalytic activity">
    <reaction evidence="1 7">
        <text>guanosine(46) in tRNA + S-adenosyl-L-methionine = N(7)-methylguanosine(46) in tRNA + S-adenosyl-L-homocysteine</text>
        <dbReference type="Rhea" id="RHEA:42708"/>
        <dbReference type="Rhea" id="RHEA-COMP:10188"/>
        <dbReference type="Rhea" id="RHEA-COMP:10189"/>
        <dbReference type="ChEBI" id="CHEBI:57856"/>
        <dbReference type="ChEBI" id="CHEBI:59789"/>
        <dbReference type="ChEBI" id="CHEBI:74269"/>
        <dbReference type="ChEBI" id="CHEBI:74480"/>
        <dbReference type="EC" id="2.1.1.33"/>
    </reaction>
</comment>